<keyword evidence="2" id="KW-0812">Transmembrane</keyword>
<comment type="caution">
    <text evidence="4">The sequence shown here is derived from an EMBL/GenBank/DDBJ whole genome shotgun (WGS) entry which is preliminary data.</text>
</comment>
<dbReference type="PANTHER" id="PTHR30576:SF10">
    <property type="entry name" value="SLL5057 PROTEIN"/>
    <property type="match status" value="1"/>
</dbReference>
<comment type="similarity">
    <text evidence="1">Belongs to the bacterial sugar transferase family.</text>
</comment>
<accession>A0A8J8CIK4</accession>
<evidence type="ECO:0000256" key="1">
    <source>
        <dbReference type="ARBA" id="ARBA00006464"/>
    </source>
</evidence>
<feature type="transmembrane region" description="Helical" evidence="2">
    <location>
        <begin position="120"/>
        <end position="144"/>
    </location>
</feature>
<keyword evidence="2" id="KW-0472">Membrane</keyword>
<organism evidence="4 5">
    <name type="scientific">Myxacorys almedinensis A</name>
    <dbReference type="NCBI Taxonomy" id="2690445"/>
    <lineage>
        <taxon>Bacteria</taxon>
        <taxon>Bacillati</taxon>
        <taxon>Cyanobacteriota</taxon>
        <taxon>Cyanophyceae</taxon>
        <taxon>Leptolyngbyales</taxon>
        <taxon>Leptolyngbyaceae</taxon>
        <taxon>Myxacorys</taxon>
        <taxon>Myxacorys almedinensis</taxon>
    </lineage>
</organism>
<reference evidence="4" key="1">
    <citation type="submission" date="2019-12" db="EMBL/GenBank/DDBJ databases">
        <title>High-Quality draft genome sequences of three cyanobacteria isolated from the limestone walls of the Old Cathedral of Coimbra.</title>
        <authorList>
            <person name="Tiago I."/>
            <person name="Soares F."/>
            <person name="Portugal A."/>
        </authorList>
    </citation>
    <scope>NUCLEOTIDE SEQUENCE</scope>
    <source>
        <strain evidence="4">A</strain>
    </source>
</reference>
<dbReference type="AlphaFoldDB" id="A0A8J8CIK4"/>
<dbReference type="PANTHER" id="PTHR30576">
    <property type="entry name" value="COLANIC BIOSYNTHESIS UDP-GLUCOSE LIPID CARRIER TRANSFERASE"/>
    <property type="match status" value="1"/>
</dbReference>
<keyword evidence="2" id="KW-1133">Transmembrane helix</keyword>
<dbReference type="GO" id="GO:0016780">
    <property type="term" value="F:phosphotransferase activity, for other substituted phosphate groups"/>
    <property type="evidence" value="ECO:0007669"/>
    <property type="project" value="TreeGrafter"/>
</dbReference>
<sequence length="308" mass="35505">MTTSDSLFLQEDKLAAREQRSLELSACSLYWRHKQLLVLRSQPRYPLYFPVSSDTHQIAERLQRSPVHLVRVDAALSESDICTWADACETANKAIYLRVPPATRLPQLSHLWWLKRTMDWGLAVLMLALLSPVMLAIVVLTQIYTPGPVFFKQWRVGQRGKLFKVLKFRTMVVNAEQQHHQVMASQAKGYLHKREDDPRITPLGRWLRRYSLDELPQLLNVLRGEMSLVGPRPWALYDAVRIRPEMRSRLNALPGITGAWQVEARSTLLDLDSVNHRDLEYLHNWSFTGDLKILLQTVPKVLSGFGAY</sequence>
<evidence type="ECO:0000313" key="5">
    <source>
        <dbReference type="Proteomes" id="UP000646053"/>
    </source>
</evidence>
<dbReference type="InterPro" id="IPR003362">
    <property type="entry name" value="Bact_transf"/>
</dbReference>
<dbReference type="RefSeq" id="WP_162422138.1">
    <property type="nucleotide sequence ID" value="NZ_WVIE01000004.1"/>
</dbReference>
<evidence type="ECO:0000256" key="2">
    <source>
        <dbReference type="SAM" id="Phobius"/>
    </source>
</evidence>
<keyword evidence="4" id="KW-0808">Transferase</keyword>
<protein>
    <submittedName>
        <fullName evidence="4">Sugar transferase</fullName>
    </submittedName>
</protein>
<dbReference type="NCBIfam" id="NF045514">
    <property type="entry name" value="glycotran_HepC"/>
    <property type="match status" value="1"/>
</dbReference>
<proteinExistence type="inferred from homology"/>
<name>A0A8J8CIK4_9CYAN</name>
<gene>
    <name evidence="4" type="ORF">GS601_04855</name>
</gene>
<keyword evidence="5" id="KW-1185">Reference proteome</keyword>
<feature type="domain" description="Bacterial sugar transferase" evidence="3">
    <location>
        <begin position="115"/>
        <end position="302"/>
    </location>
</feature>
<dbReference type="Pfam" id="PF02397">
    <property type="entry name" value="Bac_transf"/>
    <property type="match status" value="1"/>
</dbReference>
<dbReference type="EMBL" id="WVIE01000004">
    <property type="protein sequence ID" value="NDJ16626.1"/>
    <property type="molecule type" value="Genomic_DNA"/>
</dbReference>
<dbReference type="Proteomes" id="UP000646053">
    <property type="component" value="Unassembled WGS sequence"/>
</dbReference>
<evidence type="ECO:0000259" key="3">
    <source>
        <dbReference type="Pfam" id="PF02397"/>
    </source>
</evidence>
<evidence type="ECO:0000313" key="4">
    <source>
        <dbReference type="EMBL" id="NDJ16626.1"/>
    </source>
</evidence>